<keyword evidence="1" id="KW-1133">Transmembrane helix</keyword>
<protein>
    <submittedName>
        <fullName evidence="2">NfeD family protein</fullName>
    </submittedName>
</protein>
<keyword evidence="3" id="KW-1185">Reference proteome</keyword>
<comment type="caution">
    <text evidence="2">The sequence shown here is derived from an EMBL/GenBank/DDBJ whole genome shotgun (WGS) entry which is preliminary data.</text>
</comment>
<dbReference type="Proteomes" id="UP000620139">
    <property type="component" value="Unassembled WGS sequence"/>
</dbReference>
<evidence type="ECO:0000313" key="2">
    <source>
        <dbReference type="EMBL" id="MBH9554246.1"/>
    </source>
</evidence>
<proteinExistence type="predicted"/>
<evidence type="ECO:0000313" key="3">
    <source>
        <dbReference type="Proteomes" id="UP000620139"/>
    </source>
</evidence>
<organism evidence="2 3">
    <name type="scientific">Inhella gelatinilytica</name>
    <dbReference type="NCBI Taxonomy" id="2795030"/>
    <lineage>
        <taxon>Bacteria</taxon>
        <taxon>Pseudomonadati</taxon>
        <taxon>Pseudomonadota</taxon>
        <taxon>Betaproteobacteria</taxon>
        <taxon>Burkholderiales</taxon>
        <taxon>Sphaerotilaceae</taxon>
        <taxon>Inhella</taxon>
    </lineage>
</organism>
<keyword evidence="1" id="KW-0812">Transmembrane</keyword>
<name>A0A931IZ32_9BURK</name>
<sequence length="141" mass="14784">MTASTAWWVLTGVLVAAELGTGTFYLLMLALGAAAGAVAAHLGFAPTGQIAVGAIVGSLCTVAWYVRRRGSAQEPVIEANRDVNLDVGETVQVAQWDAQGCTQIHYRGALWTARFTGNTAPLPGPHRIVALRGNVLELQTA</sequence>
<accession>A0A931IZ32</accession>
<dbReference type="AlphaFoldDB" id="A0A931IZ32"/>
<dbReference type="RefSeq" id="WP_198101863.1">
    <property type="nucleotide sequence ID" value="NZ_JAEDAL010000011.1"/>
</dbReference>
<keyword evidence="1" id="KW-0472">Membrane</keyword>
<dbReference type="EMBL" id="JAEDAL010000011">
    <property type="protein sequence ID" value="MBH9554246.1"/>
    <property type="molecule type" value="Genomic_DNA"/>
</dbReference>
<gene>
    <name evidence="2" type="ORF">I7X43_15500</name>
</gene>
<evidence type="ECO:0000256" key="1">
    <source>
        <dbReference type="SAM" id="Phobius"/>
    </source>
</evidence>
<reference evidence="2" key="1">
    <citation type="submission" date="2020-12" db="EMBL/GenBank/DDBJ databases">
        <title>The genome sequence of Inhella sp. 4Y17.</title>
        <authorList>
            <person name="Liu Y."/>
        </authorList>
    </citation>
    <scope>NUCLEOTIDE SEQUENCE</scope>
    <source>
        <strain evidence="2">4Y10</strain>
    </source>
</reference>
<feature type="transmembrane region" description="Helical" evidence="1">
    <location>
        <begin position="50"/>
        <end position="66"/>
    </location>
</feature>